<feature type="transmembrane region" description="Helical" evidence="14">
    <location>
        <begin position="91"/>
        <end position="111"/>
    </location>
</feature>
<feature type="transmembrane region" description="Helical" evidence="14">
    <location>
        <begin position="117"/>
        <end position="139"/>
    </location>
</feature>
<keyword evidence="14" id="KW-0573">Peptidoglycan synthesis</keyword>
<protein>
    <recommendedName>
        <fullName evidence="4 14">Undecaprenyl-diphosphatase</fullName>
        <ecNumber evidence="3 14">3.6.1.27</ecNumber>
    </recommendedName>
    <alternativeName>
        <fullName evidence="12 14">Bacitracin resistance protein</fullName>
    </alternativeName>
    <alternativeName>
        <fullName evidence="11 14">Undecaprenyl pyrophosphate phosphatase</fullName>
    </alternativeName>
</protein>
<keyword evidence="6 14" id="KW-0812">Transmembrane</keyword>
<proteinExistence type="inferred from homology"/>
<dbReference type="Pfam" id="PF02673">
    <property type="entry name" value="BacA"/>
    <property type="match status" value="1"/>
</dbReference>
<evidence type="ECO:0000256" key="12">
    <source>
        <dbReference type="ARBA" id="ARBA00032932"/>
    </source>
</evidence>
<dbReference type="EMBL" id="JBHRSL010000003">
    <property type="protein sequence ID" value="MFC3051429.1"/>
    <property type="molecule type" value="Genomic_DNA"/>
</dbReference>
<comment type="similarity">
    <text evidence="2 14">Belongs to the UppP family.</text>
</comment>
<evidence type="ECO:0000256" key="9">
    <source>
        <dbReference type="ARBA" id="ARBA00023136"/>
    </source>
</evidence>
<dbReference type="PANTHER" id="PTHR30622">
    <property type="entry name" value="UNDECAPRENYL-DIPHOSPHATASE"/>
    <property type="match status" value="1"/>
</dbReference>
<comment type="caution">
    <text evidence="15">The sequence shown here is derived from an EMBL/GenBank/DDBJ whole genome shotgun (WGS) entry which is preliminary data.</text>
</comment>
<keyword evidence="14" id="KW-0961">Cell wall biogenesis/degradation</keyword>
<keyword evidence="14" id="KW-0133">Cell shape</keyword>
<evidence type="ECO:0000256" key="7">
    <source>
        <dbReference type="ARBA" id="ARBA00022801"/>
    </source>
</evidence>
<evidence type="ECO:0000256" key="6">
    <source>
        <dbReference type="ARBA" id="ARBA00022692"/>
    </source>
</evidence>
<keyword evidence="5 14" id="KW-1003">Cell membrane</keyword>
<evidence type="ECO:0000256" key="4">
    <source>
        <dbReference type="ARBA" id="ARBA00021581"/>
    </source>
</evidence>
<keyword evidence="9 14" id="KW-0472">Membrane</keyword>
<evidence type="ECO:0000256" key="11">
    <source>
        <dbReference type="ARBA" id="ARBA00032707"/>
    </source>
</evidence>
<feature type="transmembrane region" description="Helical" evidence="14">
    <location>
        <begin position="191"/>
        <end position="212"/>
    </location>
</feature>
<evidence type="ECO:0000256" key="13">
    <source>
        <dbReference type="ARBA" id="ARBA00047594"/>
    </source>
</evidence>
<keyword evidence="16" id="KW-1185">Reference proteome</keyword>
<evidence type="ECO:0000256" key="10">
    <source>
        <dbReference type="ARBA" id="ARBA00023251"/>
    </source>
</evidence>
<evidence type="ECO:0000256" key="3">
    <source>
        <dbReference type="ARBA" id="ARBA00012374"/>
    </source>
</evidence>
<sequence length="276" mass="29104">MTLLQLLILALVQGITEFLPISSSGHLILIPALTGWPDQGLMMDVAVHIGTLAAVLLYFWRDSRGLFLAGLGAVGVAPAKRAVEGTPYARLFWALVIGTIPLVIVGGLFVATGANDYLRTPVVIASTSILFGLLLYWADKHGATDKTLERMAIKPALIIGAAQVLALIPGTSRSGITMTAGRYLGFNRVEAARFSMLMSIPAIIASGAATILKALSDATAAMWLDAGVGAALSCAAALVAIHFLMRWLEHANMTLFVVYRVVLGLILLGLIAAGWV</sequence>
<keyword evidence="8 14" id="KW-1133">Transmembrane helix</keyword>
<name>A0ABV7D319_9PROT</name>
<dbReference type="EC" id="3.6.1.27" evidence="3 14"/>
<evidence type="ECO:0000256" key="8">
    <source>
        <dbReference type="ARBA" id="ARBA00022989"/>
    </source>
</evidence>
<evidence type="ECO:0000313" key="15">
    <source>
        <dbReference type="EMBL" id="MFC3051429.1"/>
    </source>
</evidence>
<dbReference type="PANTHER" id="PTHR30622:SF4">
    <property type="entry name" value="UNDECAPRENYL-DIPHOSPHATASE"/>
    <property type="match status" value="1"/>
</dbReference>
<feature type="transmembrane region" description="Helical" evidence="14">
    <location>
        <begin position="40"/>
        <end position="60"/>
    </location>
</feature>
<keyword evidence="7 14" id="KW-0378">Hydrolase</keyword>
<comment type="miscellaneous">
    <text evidence="14">Bacitracin is thought to be involved in the inhibition of peptidoglycan synthesis by sequestering undecaprenyl diphosphate, thereby reducing the pool of lipid carrier available.</text>
</comment>
<comment type="subcellular location">
    <subcellularLocation>
        <location evidence="1 14">Cell membrane</location>
        <topology evidence="1 14">Multi-pass membrane protein</topology>
    </subcellularLocation>
</comment>
<comment type="catalytic activity">
    <reaction evidence="13 14">
        <text>di-trans,octa-cis-undecaprenyl diphosphate + H2O = di-trans,octa-cis-undecaprenyl phosphate + phosphate + H(+)</text>
        <dbReference type="Rhea" id="RHEA:28094"/>
        <dbReference type="ChEBI" id="CHEBI:15377"/>
        <dbReference type="ChEBI" id="CHEBI:15378"/>
        <dbReference type="ChEBI" id="CHEBI:43474"/>
        <dbReference type="ChEBI" id="CHEBI:58405"/>
        <dbReference type="ChEBI" id="CHEBI:60392"/>
        <dbReference type="EC" id="3.6.1.27"/>
    </reaction>
</comment>
<evidence type="ECO:0000313" key="16">
    <source>
        <dbReference type="Proteomes" id="UP001595444"/>
    </source>
</evidence>
<dbReference type="InterPro" id="IPR003824">
    <property type="entry name" value="UppP"/>
</dbReference>
<feature type="transmembrane region" description="Helical" evidence="14">
    <location>
        <begin position="257"/>
        <end position="275"/>
    </location>
</feature>
<reference evidence="16" key="1">
    <citation type="journal article" date="2019" name="Int. J. Syst. Evol. Microbiol.">
        <title>The Global Catalogue of Microorganisms (GCM) 10K type strain sequencing project: providing services to taxonomists for standard genome sequencing and annotation.</title>
        <authorList>
            <consortium name="The Broad Institute Genomics Platform"/>
            <consortium name="The Broad Institute Genome Sequencing Center for Infectious Disease"/>
            <person name="Wu L."/>
            <person name="Ma J."/>
        </authorList>
    </citation>
    <scope>NUCLEOTIDE SEQUENCE [LARGE SCALE GENOMIC DNA]</scope>
    <source>
        <strain evidence="16">KCTC 62164</strain>
    </source>
</reference>
<evidence type="ECO:0000256" key="1">
    <source>
        <dbReference type="ARBA" id="ARBA00004651"/>
    </source>
</evidence>
<evidence type="ECO:0000256" key="14">
    <source>
        <dbReference type="HAMAP-Rule" id="MF_01006"/>
    </source>
</evidence>
<keyword evidence="10 14" id="KW-0046">Antibiotic resistance</keyword>
<organism evidence="15 16">
    <name type="scientific">Kordiimonas pumila</name>
    <dbReference type="NCBI Taxonomy" id="2161677"/>
    <lineage>
        <taxon>Bacteria</taxon>
        <taxon>Pseudomonadati</taxon>
        <taxon>Pseudomonadota</taxon>
        <taxon>Alphaproteobacteria</taxon>
        <taxon>Kordiimonadales</taxon>
        <taxon>Kordiimonadaceae</taxon>
        <taxon>Kordiimonas</taxon>
    </lineage>
</organism>
<accession>A0ABV7D319</accession>
<dbReference type="HAMAP" id="MF_01006">
    <property type="entry name" value="Undec_diphosphatase"/>
    <property type="match status" value="1"/>
</dbReference>
<gene>
    <name evidence="14" type="primary">uppP</name>
    <name evidence="15" type="ORF">ACFOKA_05890</name>
</gene>
<dbReference type="Proteomes" id="UP001595444">
    <property type="component" value="Unassembled WGS sequence"/>
</dbReference>
<feature type="transmembrane region" description="Helical" evidence="14">
    <location>
        <begin position="224"/>
        <end position="245"/>
    </location>
</feature>
<dbReference type="RefSeq" id="WP_194214359.1">
    <property type="nucleotide sequence ID" value="NZ_CP061205.1"/>
</dbReference>
<dbReference type="GO" id="GO:0050380">
    <property type="term" value="F:undecaprenyl-diphosphatase activity"/>
    <property type="evidence" value="ECO:0007669"/>
    <property type="project" value="UniProtKB-EC"/>
</dbReference>
<dbReference type="NCBIfam" id="NF001393">
    <property type="entry name" value="PRK00281.2-4"/>
    <property type="match status" value="1"/>
</dbReference>
<evidence type="ECO:0000256" key="2">
    <source>
        <dbReference type="ARBA" id="ARBA00010621"/>
    </source>
</evidence>
<evidence type="ECO:0000256" key="5">
    <source>
        <dbReference type="ARBA" id="ARBA00022475"/>
    </source>
</evidence>
<comment type="function">
    <text evidence="14">Catalyzes the dephosphorylation of undecaprenyl diphosphate (UPP). Confers resistance to bacitracin.</text>
</comment>